<dbReference type="HOGENOM" id="CLU_1721160_0_0_5"/>
<evidence type="ECO:0000256" key="1">
    <source>
        <dbReference type="SAM" id="MobiDB-lite"/>
    </source>
</evidence>
<evidence type="ECO:0000313" key="3">
    <source>
        <dbReference type="Proteomes" id="UP000006578"/>
    </source>
</evidence>
<accession>Q1GQE6</accession>
<protein>
    <submittedName>
        <fullName evidence="2">Uncharacterized protein</fullName>
    </submittedName>
</protein>
<organism evidence="2 3">
    <name type="scientific">Sphingopyxis alaskensis (strain DSM 13593 / LMG 18877 / RB2256)</name>
    <name type="common">Sphingomonas alaskensis</name>
    <dbReference type="NCBI Taxonomy" id="317655"/>
    <lineage>
        <taxon>Bacteria</taxon>
        <taxon>Pseudomonadati</taxon>
        <taxon>Pseudomonadota</taxon>
        <taxon>Alphaproteobacteria</taxon>
        <taxon>Sphingomonadales</taxon>
        <taxon>Sphingomonadaceae</taxon>
        <taxon>Sphingopyxis</taxon>
    </lineage>
</organism>
<sequence>MVISLAAASSSARPRGMPGAAMPDTSRSLSSTARATCRVGTCSLFFVHIVPGMRIGFGFDRFRRFRRGLCPRRHSGLRGGFLLGAGFLRRHRFFGRRRRGRRGGRLVRYGHGLDHCGRLTGSDLTLFRCDVALLRGLSAASCQSKYQRGGAR</sequence>
<dbReference type="KEGG" id="sal:Sala_2418"/>
<dbReference type="Proteomes" id="UP000006578">
    <property type="component" value="Chromosome"/>
</dbReference>
<reference evidence="2 3" key="1">
    <citation type="journal article" date="2009" name="Proc. Natl. Acad. Sci. U.S.A.">
        <title>The genomic basis of trophic strategy in marine bacteria.</title>
        <authorList>
            <person name="Lauro F.M."/>
            <person name="McDougald D."/>
            <person name="Thomas T."/>
            <person name="Williams T.J."/>
            <person name="Egan S."/>
            <person name="Rice S."/>
            <person name="DeMaere M.Z."/>
            <person name="Ting L."/>
            <person name="Ertan H."/>
            <person name="Johnson J."/>
            <person name="Ferriera S."/>
            <person name="Lapidus A."/>
            <person name="Anderson I."/>
            <person name="Kyrpides N."/>
            <person name="Munk A.C."/>
            <person name="Detter C."/>
            <person name="Han C.S."/>
            <person name="Brown M.V."/>
            <person name="Robb F.T."/>
            <person name="Kjelleberg S."/>
            <person name="Cavicchioli R."/>
        </authorList>
    </citation>
    <scope>NUCLEOTIDE SEQUENCE [LARGE SCALE GENOMIC DNA]</scope>
    <source>
        <strain evidence="3">DSM 13593 / LMG 18877 / RB2256</strain>
    </source>
</reference>
<evidence type="ECO:0000313" key="2">
    <source>
        <dbReference type="EMBL" id="ABF54126.1"/>
    </source>
</evidence>
<dbReference type="EMBL" id="CP000356">
    <property type="protein sequence ID" value="ABF54126.1"/>
    <property type="molecule type" value="Genomic_DNA"/>
</dbReference>
<feature type="region of interest" description="Disordered" evidence="1">
    <location>
        <begin position="1"/>
        <end position="27"/>
    </location>
</feature>
<name>Q1GQE6_SPHAL</name>
<feature type="compositionally biased region" description="Low complexity" evidence="1">
    <location>
        <begin position="1"/>
        <end position="12"/>
    </location>
</feature>
<proteinExistence type="predicted"/>
<gene>
    <name evidence="2" type="ordered locus">Sala_2418</name>
</gene>
<keyword evidence="3" id="KW-1185">Reference proteome</keyword>
<dbReference type="AlphaFoldDB" id="Q1GQE6"/>